<dbReference type="Gene3D" id="3.10.105.10">
    <property type="entry name" value="Dipeptide-binding Protein, Domain 3"/>
    <property type="match status" value="1"/>
</dbReference>
<dbReference type="PANTHER" id="PTHR30290">
    <property type="entry name" value="PERIPLASMIC BINDING COMPONENT OF ABC TRANSPORTER"/>
    <property type="match status" value="1"/>
</dbReference>
<dbReference type="GO" id="GO:0043190">
    <property type="term" value="C:ATP-binding cassette (ABC) transporter complex"/>
    <property type="evidence" value="ECO:0007669"/>
    <property type="project" value="InterPro"/>
</dbReference>
<dbReference type="SUPFAM" id="SSF53850">
    <property type="entry name" value="Periplasmic binding protein-like II"/>
    <property type="match status" value="1"/>
</dbReference>
<dbReference type="STRING" id="1312852.EG19_05500"/>
<name>A0A062XYR4_9BACT</name>
<organism evidence="5 6">
    <name type="scientific">Thermoanaerobaculum aquaticum</name>
    <dbReference type="NCBI Taxonomy" id="1312852"/>
    <lineage>
        <taxon>Bacteria</taxon>
        <taxon>Pseudomonadati</taxon>
        <taxon>Acidobacteriota</taxon>
        <taxon>Thermoanaerobaculia</taxon>
        <taxon>Thermoanaerobaculales</taxon>
        <taxon>Thermoanaerobaculaceae</taxon>
        <taxon>Thermoanaerobaculum</taxon>
    </lineage>
</organism>
<evidence type="ECO:0000256" key="3">
    <source>
        <dbReference type="ARBA" id="ARBA00022729"/>
    </source>
</evidence>
<dbReference type="PANTHER" id="PTHR30290:SF9">
    <property type="entry name" value="OLIGOPEPTIDE-BINDING PROTEIN APPA"/>
    <property type="match status" value="1"/>
</dbReference>
<dbReference type="InterPro" id="IPR030678">
    <property type="entry name" value="Peptide/Ni-bd"/>
</dbReference>
<dbReference type="PIRSF" id="PIRSF002741">
    <property type="entry name" value="MppA"/>
    <property type="match status" value="1"/>
</dbReference>
<keyword evidence="2" id="KW-0813">Transport</keyword>
<keyword evidence="6" id="KW-1185">Reference proteome</keyword>
<dbReference type="InterPro" id="IPR000914">
    <property type="entry name" value="SBP_5_dom"/>
</dbReference>
<gene>
    <name evidence="5" type="ORF">EG19_05500</name>
</gene>
<proteinExistence type="inferred from homology"/>
<dbReference type="GO" id="GO:0015833">
    <property type="term" value="P:peptide transport"/>
    <property type="evidence" value="ECO:0007669"/>
    <property type="project" value="TreeGrafter"/>
</dbReference>
<dbReference type="Gene3D" id="3.90.76.10">
    <property type="entry name" value="Dipeptide-binding Protein, Domain 1"/>
    <property type="match status" value="1"/>
</dbReference>
<evidence type="ECO:0000313" key="5">
    <source>
        <dbReference type="EMBL" id="KDA53655.1"/>
    </source>
</evidence>
<sequence>MVRGKRLWISLLFLLLGLGPGCSKKAPSPSPPSTEPVHGGQVTIAVAQDISSFNEYTGFAESTELAILDLLFPSLLIEQPDYEQHPPSFAPNLAVSWAFSEDNRTLTFHLRPNARWSDGTPVTAEDVAFTFRVQKDSRLPWSGQEIKDFIEAVEVVSPTEVRFRFSRTYPYQLMDANDGHILPAHAWGKIPIEEWTHTDFSRHLVTSGPFRVASHVPQQSLTLARDPAYWDPPKPYLDRVVFKIIPDTGQQLSQLLAGLVDVVLMVPPREAAELKRHPKVEVVEVPSRVWGYIGWNNRRPPLSDRRVRRALTLAINRQAIVDTVYWGFARLAKGPIPSTMWAANRNLEPLPYDPAQAAALLDAAGVRDTNGDGFRDWQGKAFTVELLYPSVNPLRAQAAVMIQADLAKVGVKVQPTPMEFTAMMARQEAGNFDAVLSAWEEATKVDMASLWVTPSATAGSNNFVGYSNPEVDLLVAQAREENDLDKAKVFWDRAQELIVEDQPVTFLYEGVQLVGIFRRIKGANINPASVFFNLPEWYCEP</sequence>
<dbReference type="Gene3D" id="3.40.190.10">
    <property type="entry name" value="Periplasmic binding protein-like II"/>
    <property type="match status" value="1"/>
</dbReference>
<reference evidence="5 6" key="1">
    <citation type="submission" date="2014-04" db="EMBL/GenBank/DDBJ databases">
        <title>The Genome Sequence of Thermoanaerobaculum aquaticum MP-01, The First Cultivated Group 23 Acidobacterium.</title>
        <authorList>
            <person name="Stamps B.W."/>
            <person name="Losey N.A."/>
            <person name="Lawson P.A."/>
            <person name="Stevenson B.S."/>
        </authorList>
    </citation>
    <scope>NUCLEOTIDE SEQUENCE [LARGE SCALE GENOMIC DNA]</scope>
    <source>
        <strain evidence="5 6">MP-01</strain>
    </source>
</reference>
<comment type="caution">
    <text evidence="5">The sequence shown here is derived from an EMBL/GenBank/DDBJ whole genome shotgun (WGS) entry which is preliminary data.</text>
</comment>
<dbReference type="GO" id="GO:1904680">
    <property type="term" value="F:peptide transmembrane transporter activity"/>
    <property type="evidence" value="ECO:0007669"/>
    <property type="project" value="TreeGrafter"/>
</dbReference>
<dbReference type="Pfam" id="PF00496">
    <property type="entry name" value="SBP_bac_5"/>
    <property type="match status" value="1"/>
</dbReference>
<comment type="similarity">
    <text evidence="1">Belongs to the bacterial solute-binding protein 5 family.</text>
</comment>
<protein>
    <recommendedName>
        <fullName evidence="4">Solute-binding protein family 5 domain-containing protein</fullName>
    </recommendedName>
</protein>
<evidence type="ECO:0000313" key="6">
    <source>
        <dbReference type="Proteomes" id="UP000027284"/>
    </source>
</evidence>
<evidence type="ECO:0000256" key="1">
    <source>
        <dbReference type="ARBA" id="ARBA00005695"/>
    </source>
</evidence>
<dbReference type="EMBL" id="JMFG01000020">
    <property type="protein sequence ID" value="KDA53655.1"/>
    <property type="molecule type" value="Genomic_DNA"/>
</dbReference>
<keyword evidence="3" id="KW-0732">Signal</keyword>
<feature type="domain" description="Solute-binding protein family 5" evidence="4">
    <location>
        <begin position="89"/>
        <end position="457"/>
    </location>
</feature>
<dbReference type="Proteomes" id="UP000027284">
    <property type="component" value="Unassembled WGS sequence"/>
</dbReference>
<accession>A0A062XYR4</accession>
<dbReference type="GO" id="GO:0030288">
    <property type="term" value="C:outer membrane-bounded periplasmic space"/>
    <property type="evidence" value="ECO:0007669"/>
    <property type="project" value="UniProtKB-ARBA"/>
</dbReference>
<evidence type="ECO:0000259" key="4">
    <source>
        <dbReference type="Pfam" id="PF00496"/>
    </source>
</evidence>
<dbReference type="InterPro" id="IPR039424">
    <property type="entry name" value="SBP_5"/>
</dbReference>
<dbReference type="AlphaFoldDB" id="A0A062XYR4"/>
<evidence type="ECO:0000256" key="2">
    <source>
        <dbReference type="ARBA" id="ARBA00022448"/>
    </source>
</evidence>